<dbReference type="SUPFAM" id="SSF56672">
    <property type="entry name" value="DNA/RNA polymerases"/>
    <property type="match status" value="1"/>
</dbReference>
<reference evidence="3" key="2">
    <citation type="journal article" date="2024" name="Plant">
        <title>Genomic evolution and insights into agronomic trait innovations of Sesamum species.</title>
        <authorList>
            <person name="Miao H."/>
            <person name="Wang L."/>
            <person name="Qu L."/>
            <person name="Liu H."/>
            <person name="Sun Y."/>
            <person name="Le M."/>
            <person name="Wang Q."/>
            <person name="Wei S."/>
            <person name="Zheng Y."/>
            <person name="Lin W."/>
            <person name="Duan Y."/>
            <person name="Cao H."/>
            <person name="Xiong S."/>
            <person name="Wang X."/>
            <person name="Wei L."/>
            <person name="Li C."/>
            <person name="Ma Q."/>
            <person name="Ju M."/>
            <person name="Zhao R."/>
            <person name="Li G."/>
            <person name="Mu C."/>
            <person name="Tian Q."/>
            <person name="Mei H."/>
            <person name="Zhang T."/>
            <person name="Gao T."/>
            <person name="Zhang H."/>
        </authorList>
    </citation>
    <scope>NUCLEOTIDE SEQUENCE</scope>
    <source>
        <strain evidence="3">KEN1</strain>
    </source>
</reference>
<accession>A0AAW2SGB3</accession>
<dbReference type="GO" id="GO:0004523">
    <property type="term" value="F:RNA-DNA hybrid ribonuclease activity"/>
    <property type="evidence" value="ECO:0007669"/>
    <property type="project" value="InterPro"/>
</dbReference>
<dbReference type="Pfam" id="PF13456">
    <property type="entry name" value="RVT_3"/>
    <property type="match status" value="1"/>
</dbReference>
<dbReference type="EMBL" id="JACGWN010000018">
    <property type="protein sequence ID" value="KAL0391487.1"/>
    <property type="molecule type" value="Genomic_DNA"/>
</dbReference>
<evidence type="ECO:0000256" key="1">
    <source>
        <dbReference type="SAM" id="Coils"/>
    </source>
</evidence>
<gene>
    <name evidence="3" type="ORF">Slati_4533800</name>
</gene>
<dbReference type="PANTHER" id="PTHR48475:SF2">
    <property type="entry name" value="RIBONUCLEASE H"/>
    <property type="match status" value="1"/>
</dbReference>
<evidence type="ECO:0000259" key="2">
    <source>
        <dbReference type="Pfam" id="PF13456"/>
    </source>
</evidence>
<dbReference type="CDD" id="cd09279">
    <property type="entry name" value="RNase_HI_like"/>
    <property type="match status" value="1"/>
</dbReference>
<dbReference type="PANTHER" id="PTHR48475">
    <property type="entry name" value="RIBONUCLEASE H"/>
    <property type="match status" value="1"/>
</dbReference>
<evidence type="ECO:0000313" key="3">
    <source>
        <dbReference type="EMBL" id="KAL0391487.1"/>
    </source>
</evidence>
<feature type="coiled-coil region" evidence="1">
    <location>
        <begin position="330"/>
        <end position="357"/>
    </location>
</feature>
<dbReference type="InterPro" id="IPR043128">
    <property type="entry name" value="Rev_trsase/Diguanyl_cyclase"/>
</dbReference>
<feature type="domain" description="RNase H type-1" evidence="2">
    <location>
        <begin position="267"/>
        <end position="380"/>
    </location>
</feature>
<sequence length="478" mass="53873">MEDTPIIQFGRAEHSGPRNSHNDALVIMTLLANYEVGRIFIDSRSSADILFADAYDQMQLGDIPLEKEPQQGVSKDFYPLPRIDQLVDSTSGCELLSMTDASQGRHASQEERGKNHVADLEETLSVLRKYKLKLNPGKYAFGIQGGRFLDFMVTKRGIEANPLKNKAIVDMKAPANIKEVQQLTGRIAALSSFISKAEEKSLPFFKVLRKAKNFEWDAFCQQAFEELKIYLAGLPLLVKLCQWDTLYLYLSATPQAVSYVLIHGSSTIQGSGAGIVITSPQGEELEFAVKFGFKASNNEVEYKALMTGMKMDHEVGARHLIAYSDSQLVVKQVEGVYEAKEENMIQYQQQIAELKTSFKSFQIIQIQREENVKVDCLSKLASALEDCRTIHVTIQYLPKPRTLLTIQAVSSTEDWRTPVIKWLKEGCLPDNRWEAARLKARAIHFLIQGGVLYKKILYTTPTSMLVSTRRSLYPQRST</sequence>
<organism evidence="3">
    <name type="scientific">Sesamum latifolium</name>
    <dbReference type="NCBI Taxonomy" id="2727402"/>
    <lineage>
        <taxon>Eukaryota</taxon>
        <taxon>Viridiplantae</taxon>
        <taxon>Streptophyta</taxon>
        <taxon>Embryophyta</taxon>
        <taxon>Tracheophyta</taxon>
        <taxon>Spermatophyta</taxon>
        <taxon>Magnoliopsida</taxon>
        <taxon>eudicotyledons</taxon>
        <taxon>Gunneridae</taxon>
        <taxon>Pentapetalae</taxon>
        <taxon>asterids</taxon>
        <taxon>lamiids</taxon>
        <taxon>Lamiales</taxon>
        <taxon>Pedaliaceae</taxon>
        <taxon>Sesamum</taxon>
    </lineage>
</organism>
<dbReference type="Gene3D" id="3.30.420.10">
    <property type="entry name" value="Ribonuclease H-like superfamily/Ribonuclease H"/>
    <property type="match status" value="1"/>
</dbReference>
<dbReference type="Gene3D" id="3.30.70.270">
    <property type="match status" value="2"/>
</dbReference>
<dbReference type="InterPro" id="IPR043502">
    <property type="entry name" value="DNA/RNA_pol_sf"/>
</dbReference>
<proteinExistence type="predicted"/>
<comment type="caution">
    <text evidence="3">The sequence shown here is derived from an EMBL/GenBank/DDBJ whole genome shotgun (WGS) entry which is preliminary data.</text>
</comment>
<dbReference type="GO" id="GO:0003676">
    <property type="term" value="F:nucleic acid binding"/>
    <property type="evidence" value="ECO:0007669"/>
    <property type="project" value="InterPro"/>
</dbReference>
<name>A0AAW2SGB3_9LAMI</name>
<dbReference type="InterPro" id="IPR002156">
    <property type="entry name" value="RNaseH_domain"/>
</dbReference>
<protein>
    <recommendedName>
        <fullName evidence="2">RNase H type-1 domain-containing protein</fullName>
    </recommendedName>
</protein>
<reference evidence="3" key="1">
    <citation type="submission" date="2020-06" db="EMBL/GenBank/DDBJ databases">
        <authorList>
            <person name="Li T."/>
            <person name="Hu X."/>
            <person name="Zhang T."/>
            <person name="Song X."/>
            <person name="Zhang H."/>
            <person name="Dai N."/>
            <person name="Sheng W."/>
            <person name="Hou X."/>
            <person name="Wei L."/>
        </authorList>
    </citation>
    <scope>NUCLEOTIDE SEQUENCE</scope>
    <source>
        <strain evidence="3">KEN1</strain>
        <tissue evidence="3">Leaf</tissue>
    </source>
</reference>
<dbReference type="InterPro" id="IPR036397">
    <property type="entry name" value="RNaseH_sf"/>
</dbReference>
<dbReference type="AlphaFoldDB" id="A0AAW2SGB3"/>
<keyword evidence="1" id="KW-0175">Coiled coil</keyword>